<feature type="domain" description="Wax synthase" evidence="9">
    <location>
        <begin position="349"/>
        <end position="417"/>
    </location>
</feature>
<name>A0A1E3HKE2_9TREE</name>
<dbReference type="STRING" id="1295533.A0A1E3HKE2"/>
<accession>A0A1E3HKE2</accession>
<evidence type="ECO:0000256" key="7">
    <source>
        <dbReference type="ARBA" id="ARBA00023136"/>
    </source>
</evidence>
<keyword evidence="7 8" id="KW-0472">Membrane</keyword>
<keyword evidence="11" id="KW-1185">Reference proteome</keyword>
<feature type="transmembrane region" description="Helical" evidence="8">
    <location>
        <begin position="395"/>
        <end position="414"/>
    </location>
</feature>
<dbReference type="PANTHER" id="PTHR31595">
    <property type="entry name" value="LONG-CHAIN-ALCOHOL O-FATTY-ACYLTRANSFERASE 3-RELATED"/>
    <property type="match status" value="1"/>
</dbReference>
<comment type="pathway">
    <text evidence="2">Secondary metabolite biosynthesis.</text>
</comment>
<evidence type="ECO:0000256" key="8">
    <source>
        <dbReference type="SAM" id="Phobius"/>
    </source>
</evidence>
<evidence type="ECO:0000256" key="3">
    <source>
        <dbReference type="ARBA" id="ARBA00007282"/>
    </source>
</evidence>
<evidence type="ECO:0000256" key="2">
    <source>
        <dbReference type="ARBA" id="ARBA00005179"/>
    </source>
</evidence>
<dbReference type="GO" id="GO:0016020">
    <property type="term" value="C:membrane"/>
    <property type="evidence" value="ECO:0007669"/>
    <property type="project" value="UniProtKB-SubCell"/>
</dbReference>
<dbReference type="RefSeq" id="XP_018992178.1">
    <property type="nucleotide sequence ID" value="XM_019139687.1"/>
</dbReference>
<evidence type="ECO:0000313" key="11">
    <source>
        <dbReference type="Proteomes" id="UP000094065"/>
    </source>
</evidence>
<dbReference type="EMBL" id="AWGJ01000008">
    <property type="protein sequence ID" value="ODN76804.1"/>
    <property type="molecule type" value="Genomic_DNA"/>
</dbReference>
<dbReference type="GO" id="GO:0006629">
    <property type="term" value="P:lipid metabolic process"/>
    <property type="evidence" value="ECO:0007669"/>
    <property type="project" value="InterPro"/>
</dbReference>
<evidence type="ECO:0000256" key="5">
    <source>
        <dbReference type="ARBA" id="ARBA00022692"/>
    </source>
</evidence>
<comment type="similarity">
    <text evidence="3">Belongs to the wax synthase family.</text>
</comment>
<keyword evidence="4" id="KW-0808">Transferase</keyword>
<comment type="caution">
    <text evidence="10">The sequence shown here is derived from an EMBL/GenBank/DDBJ whole genome shotgun (WGS) entry which is preliminary data.</text>
</comment>
<feature type="transmembrane region" description="Helical" evidence="8">
    <location>
        <begin position="420"/>
        <end position="441"/>
    </location>
</feature>
<feature type="transmembrane region" description="Helical" evidence="8">
    <location>
        <begin position="453"/>
        <end position="474"/>
    </location>
</feature>
<dbReference type="Pfam" id="PF13813">
    <property type="entry name" value="MBOAT_2"/>
    <property type="match status" value="1"/>
</dbReference>
<dbReference type="InterPro" id="IPR032805">
    <property type="entry name" value="Wax_synthase_dom"/>
</dbReference>
<gene>
    <name evidence="10" type="ORF">L202_05406</name>
</gene>
<dbReference type="AlphaFoldDB" id="A0A1E3HKE2"/>
<organism evidence="10 11">
    <name type="scientific">Cryptococcus amylolentus CBS 6039</name>
    <dbReference type="NCBI Taxonomy" id="1295533"/>
    <lineage>
        <taxon>Eukaryota</taxon>
        <taxon>Fungi</taxon>
        <taxon>Dikarya</taxon>
        <taxon>Basidiomycota</taxon>
        <taxon>Agaricomycotina</taxon>
        <taxon>Tremellomycetes</taxon>
        <taxon>Tremellales</taxon>
        <taxon>Cryptococcaceae</taxon>
        <taxon>Cryptococcus</taxon>
    </lineage>
</organism>
<evidence type="ECO:0000259" key="9">
    <source>
        <dbReference type="Pfam" id="PF13813"/>
    </source>
</evidence>
<dbReference type="InterPro" id="IPR044851">
    <property type="entry name" value="Wax_synthase"/>
</dbReference>
<dbReference type="Proteomes" id="UP000094065">
    <property type="component" value="Unassembled WGS sequence"/>
</dbReference>
<sequence>MPDRRCVFVFADAPCSDIATQHPHLVPFFPPTFSSTPTLATPPMPILPSSTAPFGFLEPLHAYVLAHSEPLTWSNWWRLAVLPTIPLFLQAVLLRKEGTRKDRLALAVVGIALLWHACLRYRFEQPWFNALNNGISIGCMTLTVRYLEFALIKGRLIDQYWEDKGQHWLVSAFDVCTNARWIGLDPVEPRSNGIEKGGKRPKADKDVSVGTEVRPGHKAISPARNYPPWVVVPNSPLSRSHATIRHLTIAFRNYVISDILLSLLRSFGADSIGSSTPVPGALHRFSSDNTFVLFPKLGNGLESPWWLTEMAAVIAVALCVWLGLSMGYHAIAGVMVGTGLHEVEAWEIDLFDHPLKADSLLDFWGHRWHQFFRHSFTLVATQTLRFLHLPVTSTYVLGLSFFFSGAMHALGQFTMDPVPALFPIFVLFPISGLGCALEVQFKRWTGKKVGGFWGRLWTWSVMLITGRWAAIAWFESGVGGSYLCPAWAGDLLKPFILEWILNRK</sequence>
<proteinExistence type="inferred from homology"/>
<evidence type="ECO:0000256" key="4">
    <source>
        <dbReference type="ARBA" id="ARBA00022679"/>
    </source>
</evidence>
<protein>
    <recommendedName>
        <fullName evidence="9">Wax synthase domain-containing protein</fullName>
    </recommendedName>
</protein>
<feature type="transmembrane region" description="Helical" evidence="8">
    <location>
        <begin position="305"/>
        <end position="324"/>
    </location>
</feature>
<evidence type="ECO:0000256" key="6">
    <source>
        <dbReference type="ARBA" id="ARBA00022989"/>
    </source>
</evidence>
<keyword evidence="5 8" id="KW-0812">Transmembrane</keyword>
<dbReference type="PANTHER" id="PTHR31595:SF57">
    <property type="entry name" value="OS04G0481900 PROTEIN"/>
    <property type="match status" value="1"/>
</dbReference>
<keyword evidence="6 8" id="KW-1133">Transmembrane helix</keyword>
<dbReference type="OrthoDB" id="1077582at2759"/>
<dbReference type="GeneID" id="30156715"/>
<comment type="subcellular location">
    <subcellularLocation>
        <location evidence="1">Membrane</location>
        <topology evidence="1">Multi-pass membrane protein</topology>
    </subcellularLocation>
</comment>
<evidence type="ECO:0000256" key="1">
    <source>
        <dbReference type="ARBA" id="ARBA00004141"/>
    </source>
</evidence>
<evidence type="ECO:0000313" key="10">
    <source>
        <dbReference type="EMBL" id="ODN76804.1"/>
    </source>
</evidence>
<dbReference type="GO" id="GO:0008374">
    <property type="term" value="F:O-acyltransferase activity"/>
    <property type="evidence" value="ECO:0007669"/>
    <property type="project" value="InterPro"/>
</dbReference>
<reference evidence="10 11" key="1">
    <citation type="submission" date="2016-06" db="EMBL/GenBank/DDBJ databases">
        <title>Evolution of pathogenesis and genome organization in the Tremellales.</title>
        <authorList>
            <person name="Cuomo C."/>
            <person name="Litvintseva A."/>
            <person name="Heitman J."/>
            <person name="Chen Y."/>
            <person name="Sun S."/>
            <person name="Springer D."/>
            <person name="Dromer F."/>
            <person name="Young S."/>
            <person name="Zeng Q."/>
            <person name="Chapman S."/>
            <person name="Gujja S."/>
            <person name="Saif S."/>
            <person name="Birren B."/>
        </authorList>
    </citation>
    <scope>NUCLEOTIDE SEQUENCE [LARGE SCALE GENOMIC DNA]</scope>
    <source>
        <strain evidence="10 11">CBS 6039</strain>
    </source>
</reference>